<sequence length="176" mass="21222">MGDKRATEWIEVRRRKTPMMRDPKEETTYFVTNVPEEARKNELWKIHSKYGNLTDVYIGLKKRRNGQNYVFLRFRGIKDTKQLENRLAGIKYKGRILVVNLAMYGRKEALHKRNTVWKQEQPFDRHISRTGMRDRRTFAEVARPIQDRRWRQPTLLSRQHRLHPQPPASRTRKLLA</sequence>
<dbReference type="Proteomes" id="UP001157418">
    <property type="component" value="Unassembled WGS sequence"/>
</dbReference>
<dbReference type="InterPro" id="IPR012677">
    <property type="entry name" value="Nucleotide-bd_a/b_plait_sf"/>
</dbReference>
<accession>A0AAU9PAS2</accession>
<dbReference type="GO" id="GO:0008380">
    <property type="term" value="P:RNA splicing"/>
    <property type="evidence" value="ECO:0007669"/>
    <property type="project" value="UniProtKB-KW"/>
</dbReference>
<reference evidence="7 8" key="1">
    <citation type="submission" date="2022-01" db="EMBL/GenBank/DDBJ databases">
        <authorList>
            <person name="Xiong W."/>
            <person name="Schranz E."/>
        </authorList>
    </citation>
    <scope>NUCLEOTIDE SEQUENCE [LARGE SCALE GENOMIC DNA]</scope>
</reference>
<comment type="caution">
    <text evidence="7">The sequence shown here is derived from an EMBL/GenBank/DDBJ whole genome shotgun (WGS) entry which is preliminary data.</text>
</comment>
<dbReference type="EMBL" id="CAKMRJ010005523">
    <property type="protein sequence ID" value="CAH1447256.1"/>
    <property type="molecule type" value="Genomic_DNA"/>
</dbReference>
<keyword evidence="8" id="KW-1185">Reference proteome</keyword>
<dbReference type="Gene3D" id="3.30.70.330">
    <property type="match status" value="1"/>
</dbReference>
<keyword evidence="3" id="KW-0508">mRNA splicing</keyword>
<evidence type="ECO:0000256" key="5">
    <source>
        <dbReference type="SAM" id="MobiDB-lite"/>
    </source>
</evidence>
<evidence type="ECO:0000259" key="6">
    <source>
        <dbReference type="PROSITE" id="PS50102"/>
    </source>
</evidence>
<dbReference type="GO" id="GO:0003723">
    <property type="term" value="F:RNA binding"/>
    <property type="evidence" value="ECO:0007669"/>
    <property type="project" value="UniProtKB-UniRule"/>
</dbReference>
<gene>
    <name evidence="7" type="ORF">LVIROSA_LOCUS32880</name>
</gene>
<evidence type="ECO:0000256" key="2">
    <source>
        <dbReference type="ARBA" id="ARBA00022728"/>
    </source>
</evidence>
<evidence type="ECO:0000313" key="8">
    <source>
        <dbReference type="Proteomes" id="UP001157418"/>
    </source>
</evidence>
<keyword evidence="4" id="KW-0694">RNA-binding</keyword>
<dbReference type="Pfam" id="PF00076">
    <property type="entry name" value="RRM_1"/>
    <property type="match status" value="1"/>
</dbReference>
<dbReference type="PROSITE" id="PS50102">
    <property type="entry name" value="RRM"/>
    <property type="match status" value="1"/>
</dbReference>
<keyword evidence="2" id="KW-0747">Spliceosome</keyword>
<feature type="domain" description="RRM" evidence="6">
    <location>
        <begin position="27"/>
        <end position="104"/>
    </location>
</feature>
<evidence type="ECO:0000256" key="1">
    <source>
        <dbReference type="ARBA" id="ARBA00022664"/>
    </source>
</evidence>
<dbReference type="GO" id="GO:0006397">
    <property type="term" value="P:mRNA processing"/>
    <property type="evidence" value="ECO:0007669"/>
    <property type="project" value="UniProtKB-KW"/>
</dbReference>
<feature type="region of interest" description="Disordered" evidence="5">
    <location>
        <begin position="150"/>
        <end position="176"/>
    </location>
</feature>
<proteinExistence type="predicted"/>
<dbReference type="InterPro" id="IPR035979">
    <property type="entry name" value="RBD_domain_sf"/>
</dbReference>
<dbReference type="InterPro" id="IPR050907">
    <property type="entry name" value="SRSF"/>
</dbReference>
<dbReference type="InterPro" id="IPR000504">
    <property type="entry name" value="RRM_dom"/>
</dbReference>
<dbReference type="PANTHER" id="PTHR23147">
    <property type="entry name" value="SERINE/ARGININE RICH SPLICING FACTOR"/>
    <property type="match status" value="1"/>
</dbReference>
<evidence type="ECO:0000313" key="7">
    <source>
        <dbReference type="EMBL" id="CAH1447256.1"/>
    </source>
</evidence>
<dbReference type="SMART" id="SM00360">
    <property type="entry name" value="RRM"/>
    <property type="match status" value="1"/>
</dbReference>
<dbReference type="SUPFAM" id="SSF54928">
    <property type="entry name" value="RNA-binding domain, RBD"/>
    <property type="match status" value="1"/>
</dbReference>
<dbReference type="CDD" id="cd00590">
    <property type="entry name" value="RRM_SF"/>
    <property type="match status" value="1"/>
</dbReference>
<evidence type="ECO:0000256" key="3">
    <source>
        <dbReference type="ARBA" id="ARBA00023187"/>
    </source>
</evidence>
<name>A0AAU9PAS2_9ASTR</name>
<dbReference type="GO" id="GO:0005681">
    <property type="term" value="C:spliceosomal complex"/>
    <property type="evidence" value="ECO:0007669"/>
    <property type="project" value="UniProtKB-KW"/>
</dbReference>
<keyword evidence="1" id="KW-0507">mRNA processing</keyword>
<organism evidence="7 8">
    <name type="scientific">Lactuca virosa</name>
    <dbReference type="NCBI Taxonomy" id="75947"/>
    <lineage>
        <taxon>Eukaryota</taxon>
        <taxon>Viridiplantae</taxon>
        <taxon>Streptophyta</taxon>
        <taxon>Embryophyta</taxon>
        <taxon>Tracheophyta</taxon>
        <taxon>Spermatophyta</taxon>
        <taxon>Magnoliopsida</taxon>
        <taxon>eudicotyledons</taxon>
        <taxon>Gunneridae</taxon>
        <taxon>Pentapetalae</taxon>
        <taxon>asterids</taxon>
        <taxon>campanulids</taxon>
        <taxon>Asterales</taxon>
        <taxon>Asteraceae</taxon>
        <taxon>Cichorioideae</taxon>
        <taxon>Cichorieae</taxon>
        <taxon>Lactucinae</taxon>
        <taxon>Lactuca</taxon>
    </lineage>
</organism>
<evidence type="ECO:0000256" key="4">
    <source>
        <dbReference type="PROSITE-ProRule" id="PRU00176"/>
    </source>
</evidence>
<dbReference type="AlphaFoldDB" id="A0AAU9PAS2"/>
<protein>
    <recommendedName>
        <fullName evidence="6">RRM domain-containing protein</fullName>
    </recommendedName>
</protein>